<dbReference type="PANTHER" id="PTHR28434">
    <property type="entry name" value="PROTEIN C3ORF33"/>
    <property type="match status" value="1"/>
</dbReference>
<feature type="region of interest" description="Disordered" evidence="1">
    <location>
        <begin position="252"/>
        <end position="304"/>
    </location>
</feature>
<feature type="compositionally biased region" description="Polar residues" evidence="1">
    <location>
        <begin position="426"/>
        <end position="446"/>
    </location>
</feature>
<dbReference type="AlphaFoldDB" id="A0A0F7UCT7"/>
<dbReference type="GO" id="GO:0005615">
    <property type="term" value="C:extracellular space"/>
    <property type="evidence" value="ECO:0007669"/>
    <property type="project" value="TreeGrafter"/>
</dbReference>
<dbReference type="PANTHER" id="PTHR28434:SF1">
    <property type="entry name" value="PROTEIN C3ORF33"/>
    <property type="match status" value="1"/>
</dbReference>
<feature type="compositionally biased region" description="Basic and acidic residues" evidence="1">
    <location>
        <begin position="210"/>
        <end position="219"/>
    </location>
</feature>
<feature type="region of interest" description="Disordered" evidence="1">
    <location>
        <begin position="419"/>
        <end position="451"/>
    </location>
</feature>
<protein>
    <recommendedName>
        <fullName evidence="3">TNase-like domain-containing protein</fullName>
    </recommendedName>
</protein>
<proteinExistence type="predicted"/>
<evidence type="ECO:0000313" key="2">
    <source>
        <dbReference type="EMBL" id="CEL67688.1"/>
    </source>
</evidence>
<feature type="compositionally biased region" description="Basic and acidic residues" evidence="1">
    <location>
        <begin position="252"/>
        <end position="279"/>
    </location>
</feature>
<sequence length="645" mass="72091">MGEEVDDASSPSSSRGRVFLHIRDWIEAHKRGISSALYLTAGLSLWILKRSVQDYRVNRIRRVEDVPESLFKRKAKLSGVVASVDLSSGVLFFYHVPLLHRLLRFFLPIPLLVPRASSSLHVVSPRKRDCYSSGDPGGISTVKLTSVPFSSSTSSLLPLCLHSVDVVPLRKDRGSASEQSIARGHRGTQDAFSSYHEGDRGGERGGCAVARREPGDRRNAVDTMHALKTFLDEEILQQPVSVTLIDRDVKRREVNSSEQEHEREGGRRGREPTDPEQRGGKLGSSGGNQPMHKDEMEGPETGKVAKNAPWFNSLRFCVRRHHFDNLFPSSPLRVRLQFAKKNIFDIRRYDLEEELLRQGFAVVAHERLREEEQQNMTAQRGFSSLLPFRRWRAKQRIRKLEALEARARELGRGIWATGSQEDAHDQTTNSPANCASVPASSLVQGRSRSRKTRNLVPASSFFFNSMRRSFCSSSPDPSASPGARAPLRYFSLPSSSSPCYVSDDVPHPLRLRDAPAARRRSRLFHKTSLLSTTNCRLRAAPSDAQNPLHVPRPDAALVQPSLHSSLRFYSTSVPPCDLRSPSRSSRSLLWPSSFRPSSFLQRGVVSTLLSFETSRGALGRNGISRRLAGACSFSRGVMRWLVANQ</sequence>
<dbReference type="InterPro" id="IPR042421">
    <property type="entry name" value="C3orf33-like"/>
</dbReference>
<evidence type="ECO:0000256" key="1">
    <source>
        <dbReference type="SAM" id="MobiDB-lite"/>
    </source>
</evidence>
<feature type="region of interest" description="Disordered" evidence="1">
    <location>
        <begin position="173"/>
        <end position="219"/>
    </location>
</feature>
<reference evidence="2" key="1">
    <citation type="journal article" date="2015" name="PLoS ONE">
        <title>Comprehensive Evaluation of Toxoplasma gondii VEG and Neospora caninum LIV Genomes with Tachyzoite Stage Transcriptome and Proteome Defines Novel Transcript Features.</title>
        <authorList>
            <person name="Ramaprasad A."/>
            <person name="Mourier T."/>
            <person name="Naeem R."/>
            <person name="Malas T.B."/>
            <person name="Moussa E."/>
            <person name="Panigrahi A."/>
            <person name="Vermont S.J."/>
            <person name="Otto T.D."/>
            <person name="Wastling J."/>
            <person name="Pain A."/>
        </authorList>
    </citation>
    <scope>NUCLEOTIDE SEQUENCE</scope>
    <source>
        <strain evidence="2">Liverpool</strain>
    </source>
</reference>
<evidence type="ECO:0008006" key="3">
    <source>
        <dbReference type="Google" id="ProtNLM"/>
    </source>
</evidence>
<dbReference type="Gene3D" id="2.40.50.90">
    <property type="match status" value="1"/>
</dbReference>
<organism evidence="2">
    <name type="scientific">Neospora caninum (strain Liverpool)</name>
    <dbReference type="NCBI Taxonomy" id="572307"/>
    <lineage>
        <taxon>Eukaryota</taxon>
        <taxon>Sar</taxon>
        <taxon>Alveolata</taxon>
        <taxon>Apicomplexa</taxon>
        <taxon>Conoidasida</taxon>
        <taxon>Coccidia</taxon>
        <taxon>Eucoccidiorida</taxon>
        <taxon>Eimeriorina</taxon>
        <taxon>Sarcocystidae</taxon>
        <taxon>Neospora</taxon>
    </lineage>
</organism>
<name>A0A0F7UCT7_NEOCL</name>
<dbReference type="InterPro" id="IPR035437">
    <property type="entry name" value="SNase_OB-fold_sf"/>
</dbReference>
<accession>A0A0F7UCT7</accession>
<gene>
    <name evidence="2" type="ORF">BN1204_034790</name>
</gene>
<dbReference type="EMBL" id="LN714483">
    <property type="protein sequence ID" value="CEL67688.1"/>
    <property type="molecule type" value="Genomic_DNA"/>
</dbReference>